<dbReference type="EMBL" id="CP049228">
    <property type="protein sequence ID" value="QIH24083.1"/>
    <property type="molecule type" value="Genomic_DNA"/>
</dbReference>
<dbReference type="CDD" id="cd13440">
    <property type="entry name" value="CamS_repeat_2"/>
    <property type="match status" value="1"/>
</dbReference>
<feature type="signal peptide" evidence="1">
    <location>
        <begin position="1"/>
        <end position="19"/>
    </location>
</feature>
<dbReference type="CDD" id="cd13441">
    <property type="entry name" value="CamS_repeat_1"/>
    <property type="match status" value="1"/>
</dbReference>
<evidence type="ECO:0000313" key="2">
    <source>
        <dbReference type="EMBL" id="QIH24083.1"/>
    </source>
</evidence>
<organism evidence="2 3">
    <name type="scientific">Lactobacillus iners</name>
    <dbReference type="NCBI Taxonomy" id="147802"/>
    <lineage>
        <taxon>Bacteria</taxon>
        <taxon>Bacillati</taxon>
        <taxon>Bacillota</taxon>
        <taxon>Bacilli</taxon>
        <taxon>Lactobacillales</taxon>
        <taxon>Lactobacillaceae</taxon>
        <taxon>Lactobacillus</taxon>
    </lineage>
</organism>
<feature type="chain" id="PRO_5039488774" evidence="1">
    <location>
        <begin position="20"/>
        <end position="376"/>
    </location>
</feature>
<gene>
    <name evidence="2" type="ORF">G6Z83_05245</name>
</gene>
<evidence type="ECO:0000256" key="1">
    <source>
        <dbReference type="SAM" id="SignalP"/>
    </source>
</evidence>
<proteinExistence type="predicted"/>
<dbReference type="AlphaFoldDB" id="A0A6G7B9B4"/>
<dbReference type="RefSeq" id="WP_006730625.1">
    <property type="nucleotide sequence ID" value="NZ_CABKQA010000001.1"/>
</dbReference>
<name>A0A6G7B9B4_9LACO</name>
<dbReference type="Gene3D" id="3.10.570.10">
    <property type="entry name" value="sex pheromone staph- cam373 precursor domain"/>
    <property type="match status" value="1"/>
</dbReference>
<dbReference type="InterPro" id="IPR011426">
    <property type="entry name" value="CamS"/>
</dbReference>
<dbReference type="Proteomes" id="UP000501676">
    <property type="component" value="Chromosome"/>
</dbReference>
<sequence>MKKLLMGLLIFAFAINLTACGNLKNSNLTNNPANTNGKQKTYQTTVTDKNGYNVLLKDGQYLISPTNGITASNNDNNVDNRSLEVGLLNISHDLFSTDKYVFQEGQVLTPRQVNIWLSRYSKHNKQGLNYKKSKKYSPIILNQIFEQDFLVKSGSSYKLGGISLGLALNSVDYYTKVKDGPEYHVNIKKNQQLAYGKKVAYTLIKRLRKISALKHIPILIGLFQKTGRDSLIGGNYLAYSIVDTNSSKINEWKSVDYSSQVLPTIGDTKPINSTDAASFSDFKAAIQGYFPNISGVIAKVHYQNKHLKQMNISITTQFYGYAQIESFSRLTLSVAKKYLPNNVPIEIRIESVNNLQATITKNDADDSYYVHVFSGE</sequence>
<keyword evidence="1" id="KW-0732">Signal</keyword>
<accession>A0A6G7B9B4</accession>
<protein>
    <submittedName>
        <fullName evidence="2">CamS family sex pheromone protein</fullName>
    </submittedName>
</protein>
<dbReference type="Pfam" id="PF07537">
    <property type="entry name" value="CamS"/>
    <property type="match status" value="1"/>
</dbReference>
<dbReference type="PIRSF" id="PIRSF012509">
    <property type="entry name" value="CamS"/>
    <property type="match status" value="1"/>
</dbReference>
<reference evidence="2 3" key="1">
    <citation type="submission" date="2020-02" db="EMBL/GenBank/DDBJ databases">
        <title>Complete genome sequences of six Lactobacillus iners strains isolated from the human vagina.</title>
        <authorList>
            <person name="France M.T."/>
            <person name="Rutt L."/>
            <person name="Narina S."/>
            <person name="Arbaugh S."/>
            <person name="Humphrys M.S."/>
            <person name="Ma B."/>
            <person name="Hayward M.R."/>
            <person name="Relman D."/>
            <person name="Kwon D.S."/>
            <person name="Ravel J."/>
        </authorList>
    </citation>
    <scope>NUCLEOTIDE SEQUENCE [LARGE SCALE GENOMIC DNA]</scope>
    <source>
        <strain evidence="2 3">C0210C1</strain>
    </source>
</reference>
<evidence type="ECO:0000313" key="3">
    <source>
        <dbReference type="Proteomes" id="UP000501676"/>
    </source>
</evidence>